<keyword evidence="4 7" id="KW-0274">FAD</keyword>
<dbReference type="Pfam" id="PF01266">
    <property type="entry name" value="DAO"/>
    <property type="match status" value="1"/>
</dbReference>
<dbReference type="InterPro" id="IPR036188">
    <property type="entry name" value="FAD/NAD-bd_sf"/>
</dbReference>
<comment type="caution">
    <text evidence="9">The sequence shown here is derived from an EMBL/GenBank/DDBJ whole genome shotgun (WGS) entry which is preliminary data.</text>
</comment>
<dbReference type="EMBL" id="NOXS01000025">
    <property type="protein sequence ID" value="OYQ20933.1"/>
    <property type="molecule type" value="Genomic_DNA"/>
</dbReference>
<accession>A0A255XVI8</accession>
<proteinExistence type="inferred from homology"/>
<dbReference type="Proteomes" id="UP000216361">
    <property type="component" value="Unassembled WGS sequence"/>
</dbReference>
<dbReference type="AlphaFoldDB" id="A0A255XVI8"/>
<evidence type="ECO:0000256" key="3">
    <source>
        <dbReference type="ARBA" id="ARBA00022630"/>
    </source>
</evidence>
<dbReference type="GO" id="GO:0055130">
    <property type="term" value="P:D-alanine catabolic process"/>
    <property type="evidence" value="ECO:0007669"/>
    <property type="project" value="TreeGrafter"/>
</dbReference>
<dbReference type="NCBIfam" id="NF001933">
    <property type="entry name" value="PRK00711.1"/>
    <property type="match status" value="1"/>
</dbReference>
<dbReference type="GO" id="GO:0008718">
    <property type="term" value="F:D-amino-acid dehydrogenase activity"/>
    <property type="evidence" value="ECO:0007669"/>
    <property type="project" value="UniProtKB-UniRule"/>
</dbReference>
<dbReference type="EC" id="1.4.99.-" evidence="7"/>
<comment type="catalytic activity">
    <reaction evidence="6 7">
        <text>a D-alpha-amino acid + A + H2O = a 2-oxocarboxylate + AH2 + NH4(+)</text>
        <dbReference type="Rhea" id="RHEA:18125"/>
        <dbReference type="ChEBI" id="CHEBI:13193"/>
        <dbReference type="ChEBI" id="CHEBI:15377"/>
        <dbReference type="ChEBI" id="CHEBI:17499"/>
        <dbReference type="ChEBI" id="CHEBI:28938"/>
        <dbReference type="ChEBI" id="CHEBI:35179"/>
        <dbReference type="ChEBI" id="CHEBI:59871"/>
    </reaction>
</comment>
<feature type="domain" description="FAD dependent oxidoreductase" evidence="8">
    <location>
        <begin position="2"/>
        <end position="398"/>
    </location>
</feature>
<dbReference type="GO" id="GO:0005737">
    <property type="term" value="C:cytoplasm"/>
    <property type="evidence" value="ECO:0007669"/>
    <property type="project" value="TreeGrafter"/>
</dbReference>
<evidence type="ECO:0000256" key="1">
    <source>
        <dbReference type="ARBA" id="ARBA00001974"/>
    </source>
</evidence>
<evidence type="ECO:0000256" key="5">
    <source>
        <dbReference type="ARBA" id="ARBA00023002"/>
    </source>
</evidence>
<name>A0A255XVI8_9PROT</name>
<evidence type="ECO:0000256" key="6">
    <source>
        <dbReference type="ARBA" id="ARBA00047884"/>
    </source>
</evidence>
<dbReference type="InterPro" id="IPR023080">
    <property type="entry name" value="DadA"/>
</dbReference>
<sequence length="417" mass="45262">MRILVLGSGVIGVTTAYYLSKAGHEVTVVDRQPSPAQETSFANAGEVSPGYSSPWAGPGVPVKALKWMFMKHGPLVVRPTLDIRQYLWLAQMLRNCTATRYAVNKARMVRIAEYSRDKLVELRAETGIQYDERTLGTLQVFRTHQQMDAIAGDIEVLKQYNVPFERLSPTECAQAEPALGKVQHKIVGGLRLPHDETGDCHMFTERLAKLAEGLGVKFLFNTRIDGLVTDATRVTGVATSAGVLTADTYVVAMGSFSPHLMAPLGVTVPVYPVKGYSLTLAMTDEAGAPVSTVMDETYKIAITRLGNRIRVGGTAELSGFTTDLPQGRRETLETSVRDLFPTGGDLATATFWSGLRPMTPDGTPIIGPTRFGNLYLNTGHGTLGWTMSCGSGRVLADMISGQKPEIETSDLSMIRYA</sequence>
<evidence type="ECO:0000256" key="7">
    <source>
        <dbReference type="HAMAP-Rule" id="MF_01202"/>
    </source>
</evidence>
<dbReference type="PANTHER" id="PTHR13847">
    <property type="entry name" value="SARCOSINE DEHYDROGENASE-RELATED"/>
    <property type="match status" value="1"/>
</dbReference>
<evidence type="ECO:0000256" key="4">
    <source>
        <dbReference type="ARBA" id="ARBA00022827"/>
    </source>
</evidence>
<comment type="function">
    <text evidence="7">Oxidative deamination of D-amino acids.</text>
</comment>
<evidence type="ECO:0000313" key="9">
    <source>
        <dbReference type="EMBL" id="OYQ20933.1"/>
    </source>
</evidence>
<keyword evidence="10" id="KW-1185">Reference proteome</keyword>
<organism evidence="9 10">
    <name type="scientific">Elstera cyanobacteriorum</name>
    <dbReference type="NCBI Taxonomy" id="2022747"/>
    <lineage>
        <taxon>Bacteria</taxon>
        <taxon>Pseudomonadati</taxon>
        <taxon>Pseudomonadota</taxon>
        <taxon>Alphaproteobacteria</taxon>
        <taxon>Rhodospirillales</taxon>
        <taxon>Rhodospirillaceae</taxon>
        <taxon>Elstera</taxon>
    </lineage>
</organism>
<dbReference type="SUPFAM" id="SSF54373">
    <property type="entry name" value="FAD-linked reductases, C-terminal domain"/>
    <property type="match status" value="1"/>
</dbReference>
<dbReference type="FunFam" id="3.50.50.60:FF:000020">
    <property type="entry name" value="D-amino acid dehydrogenase"/>
    <property type="match status" value="1"/>
</dbReference>
<dbReference type="PANTHER" id="PTHR13847:SF280">
    <property type="entry name" value="D-AMINO ACID DEHYDROGENASE"/>
    <property type="match status" value="1"/>
</dbReference>
<evidence type="ECO:0000259" key="8">
    <source>
        <dbReference type="Pfam" id="PF01266"/>
    </source>
</evidence>
<comment type="similarity">
    <text evidence="2 7">Belongs to the DadA oxidoreductase family.</text>
</comment>
<dbReference type="RefSeq" id="WP_094407516.1">
    <property type="nucleotide sequence ID" value="NZ_BMJZ01000007.1"/>
</dbReference>
<gene>
    <name evidence="7" type="primary">dadA</name>
    <name evidence="9" type="ORF">CHR90_03070</name>
</gene>
<keyword evidence="5 7" id="KW-0560">Oxidoreductase</keyword>
<reference evidence="9 10" key="1">
    <citation type="submission" date="2017-07" db="EMBL/GenBank/DDBJ databases">
        <title>Elstera cyanobacteriorum sp. nov., a novel bacterium isolated from cyanobacterial aggregates in a eutrophic lake.</title>
        <authorList>
            <person name="Cai H."/>
        </authorList>
    </citation>
    <scope>NUCLEOTIDE SEQUENCE [LARGE SCALE GENOMIC DNA]</scope>
    <source>
        <strain evidence="9 10">TH019</strain>
    </source>
</reference>
<dbReference type="OrthoDB" id="9805337at2"/>
<dbReference type="Gene3D" id="3.30.9.10">
    <property type="entry name" value="D-Amino Acid Oxidase, subunit A, domain 2"/>
    <property type="match status" value="1"/>
</dbReference>
<dbReference type="Gene3D" id="3.50.50.60">
    <property type="entry name" value="FAD/NAD(P)-binding domain"/>
    <property type="match status" value="2"/>
</dbReference>
<comment type="cofactor">
    <cofactor evidence="1 7">
        <name>FAD</name>
        <dbReference type="ChEBI" id="CHEBI:57692"/>
    </cofactor>
</comment>
<dbReference type="GO" id="GO:0005886">
    <property type="term" value="C:plasma membrane"/>
    <property type="evidence" value="ECO:0007669"/>
    <property type="project" value="TreeGrafter"/>
</dbReference>
<protein>
    <recommendedName>
        <fullName evidence="7">D-amino acid dehydrogenase</fullName>
        <ecNumber evidence="7">1.4.99.-</ecNumber>
    </recommendedName>
</protein>
<keyword evidence="3 7" id="KW-0285">Flavoprotein</keyword>
<evidence type="ECO:0000313" key="10">
    <source>
        <dbReference type="Proteomes" id="UP000216361"/>
    </source>
</evidence>
<dbReference type="SUPFAM" id="SSF51905">
    <property type="entry name" value="FAD/NAD(P)-binding domain"/>
    <property type="match status" value="1"/>
</dbReference>
<evidence type="ECO:0000256" key="2">
    <source>
        <dbReference type="ARBA" id="ARBA00009410"/>
    </source>
</evidence>
<dbReference type="HAMAP" id="MF_01202">
    <property type="entry name" value="DadA"/>
    <property type="match status" value="1"/>
</dbReference>
<feature type="binding site" evidence="7">
    <location>
        <begin position="3"/>
        <end position="17"/>
    </location>
    <ligand>
        <name>FAD</name>
        <dbReference type="ChEBI" id="CHEBI:57692"/>
    </ligand>
</feature>
<dbReference type="InterPro" id="IPR006076">
    <property type="entry name" value="FAD-dep_OxRdtase"/>
</dbReference>